<evidence type="ECO:0000256" key="1">
    <source>
        <dbReference type="ARBA" id="ARBA00022603"/>
    </source>
</evidence>
<dbReference type="RefSeq" id="WP_011003317.1">
    <property type="nucleotide sequence ID" value="NC_003295.1"/>
</dbReference>
<dbReference type="SUPFAM" id="SSF53335">
    <property type="entry name" value="S-adenosyl-L-methionine-dependent methyltransferases"/>
    <property type="match status" value="1"/>
</dbReference>
<keyword evidence="1 6" id="KW-0489">Methyltransferase</keyword>
<evidence type="ECO:0000256" key="4">
    <source>
        <dbReference type="ARBA" id="ARBA00022747"/>
    </source>
</evidence>
<dbReference type="InterPro" id="IPR029063">
    <property type="entry name" value="SAM-dependent_MTases_sf"/>
</dbReference>
<dbReference type="InterPro" id="IPR001525">
    <property type="entry name" value="C5_MeTfrase"/>
</dbReference>
<dbReference type="NCBIfam" id="TIGR00675">
    <property type="entry name" value="dcm"/>
    <property type="match status" value="1"/>
</dbReference>
<comment type="catalytic activity">
    <reaction evidence="5 8">
        <text>a 2'-deoxycytidine in DNA + S-adenosyl-L-methionine = a 5-methyl-2'-deoxycytidine in DNA + S-adenosyl-L-homocysteine + H(+)</text>
        <dbReference type="Rhea" id="RHEA:13681"/>
        <dbReference type="Rhea" id="RHEA-COMP:11369"/>
        <dbReference type="Rhea" id="RHEA-COMP:11370"/>
        <dbReference type="ChEBI" id="CHEBI:15378"/>
        <dbReference type="ChEBI" id="CHEBI:57856"/>
        <dbReference type="ChEBI" id="CHEBI:59789"/>
        <dbReference type="ChEBI" id="CHEBI:85452"/>
        <dbReference type="ChEBI" id="CHEBI:85454"/>
        <dbReference type="EC" id="2.1.1.37"/>
    </reaction>
</comment>
<dbReference type="PANTHER" id="PTHR10629:SF52">
    <property type="entry name" value="DNA (CYTOSINE-5)-METHYLTRANSFERASE 1"/>
    <property type="match status" value="1"/>
</dbReference>
<dbReference type="GO" id="GO:0044027">
    <property type="term" value="P:negative regulation of gene expression via chromosomal CpG island methylation"/>
    <property type="evidence" value="ECO:0007669"/>
    <property type="project" value="TreeGrafter"/>
</dbReference>
<dbReference type="EC" id="2.1.1.37" evidence="8"/>
<evidence type="ECO:0000313" key="10">
    <source>
        <dbReference type="EMBL" id="CAD16935.1"/>
    </source>
</evidence>
<dbReference type="REBASE" id="5773">
    <property type="entry name" value="M.RsoORF3438P"/>
</dbReference>
<keyword evidence="11" id="KW-1185">Reference proteome</keyword>
<proteinExistence type="inferred from homology"/>
<evidence type="ECO:0000256" key="9">
    <source>
        <dbReference type="SAM" id="MobiDB-lite"/>
    </source>
</evidence>
<dbReference type="GO" id="GO:0009307">
    <property type="term" value="P:DNA restriction-modification system"/>
    <property type="evidence" value="ECO:0007669"/>
    <property type="project" value="UniProtKB-KW"/>
</dbReference>
<dbReference type="GO" id="GO:0003886">
    <property type="term" value="F:DNA (cytosine-5-)-methyltransferase activity"/>
    <property type="evidence" value="ECO:0007669"/>
    <property type="project" value="UniProtKB-EC"/>
</dbReference>
<dbReference type="EMBL" id="AL646052">
    <property type="protein sequence ID" value="CAD16935.1"/>
    <property type="molecule type" value="Genomic_DNA"/>
</dbReference>
<feature type="region of interest" description="Disordered" evidence="9">
    <location>
        <begin position="71"/>
        <end position="93"/>
    </location>
</feature>
<dbReference type="PRINTS" id="PR00105">
    <property type="entry name" value="C5METTRFRASE"/>
</dbReference>
<gene>
    <name evidence="10" type="ordered locus">RSc3438</name>
</gene>
<evidence type="ECO:0000256" key="3">
    <source>
        <dbReference type="ARBA" id="ARBA00022691"/>
    </source>
</evidence>
<keyword evidence="4" id="KW-0680">Restriction system</keyword>
<dbReference type="Gene3D" id="3.90.120.10">
    <property type="entry name" value="DNA Methylase, subunit A, domain 2"/>
    <property type="match status" value="1"/>
</dbReference>
<evidence type="ECO:0000256" key="8">
    <source>
        <dbReference type="RuleBase" id="RU000417"/>
    </source>
</evidence>
<evidence type="ECO:0000256" key="6">
    <source>
        <dbReference type="PROSITE-ProRule" id="PRU01016"/>
    </source>
</evidence>
<dbReference type="eggNOG" id="COG0270">
    <property type="taxonomic scope" value="Bacteria"/>
</dbReference>
<dbReference type="AlphaFoldDB" id="Q8XTV8"/>
<dbReference type="Pfam" id="PF00145">
    <property type="entry name" value="DNA_methylase"/>
    <property type="match status" value="1"/>
</dbReference>
<name>Q8XTV8_RALN1</name>
<keyword evidence="2 6" id="KW-0808">Transferase</keyword>
<organism evidence="10 11">
    <name type="scientific">Ralstonia nicotianae (strain ATCC BAA-1114 / GMI1000)</name>
    <name type="common">Ralstonia solanacearum</name>
    <dbReference type="NCBI Taxonomy" id="267608"/>
    <lineage>
        <taxon>Bacteria</taxon>
        <taxon>Pseudomonadati</taxon>
        <taxon>Pseudomonadota</taxon>
        <taxon>Betaproteobacteria</taxon>
        <taxon>Burkholderiales</taxon>
        <taxon>Burkholderiaceae</taxon>
        <taxon>Ralstonia</taxon>
        <taxon>Ralstonia solanacearum species complex</taxon>
    </lineage>
</organism>
<dbReference type="EnsemblBacteria" id="CAD16935">
    <property type="protein sequence ID" value="CAD16935"/>
    <property type="gene ID" value="RSc3438"/>
</dbReference>
<dbReference type="HOGENOM" id="CLU_006958_2_0_4"/>
<dbReference type="PROSITE" id="PS51679">
    <property type="entry name" value="SAM_MT_C5"/>
    <property type="match status" value="1"/>
</dbReference>
<evidence type="ECO:0000313" key="11">
    <source>
        <dbReference type="Proteomes" id="UP000001436"/>
    </source>
</evidence>
<dbReference type="STRING" id="267608.RSc3438"/>
<dbReference type="InterPro" id="IPR018117">
    <property type="entry name" value="C5_DNA_meth_AS"/>
</dbReference>
<comment type="similarity">
    <text evidence="6 7">Belongs to the class I-like SAM-binding methyltransferase superfamily. C5-methyltransferase family.</text>
</comment>
<dbReference type="Gene3D" id="3.40.50.150">
    <property type="entry name" value="Vaccinia Virus protein VP39"/>
    <property type="match status" value="1"/>
</dbReference>
<protein>
    <recommendedName>
        <fullName evidence="8">Cytosine-specific methyltransferase</fullName>
        <ecNumber evidence="8">2.1.1.37</ecNumber>
    </recommendedName>
</protein>
<dbReference type="InterPro" id="IPR050390">
    <property type="entry name" value="C5-Methyltransferase"/>
</dbReference>
<feature type="active site" evidence="6">
    <location>
        <position position="79"/>
    </location>
</feature>
<dbReference type="PROSITE" id="PS00094">
    <property type="entry name" value="C5_MTASE_1"/>
    <property type="match status" value="1"/>
</dbReference>
<dbReference type="Proteomes" id="UP000001436">
    <property type="component" value="Chromosome"/>
</dbReference>
<dbReference type="KEGG" id="rso:RSc3438"/>
<dbReference type="PANTHER" id="PTHR10629">
    <property type="entry name" value="CYTOSINE-SPECIFIC METHYLTRANSFERASE"/>
    <property type="match status" value="1"/>
</dbReference>
<dbReference type="GO" id="GO:0003677">
    <property type="term" value="F:DNA binding"/>
    <property type="evidence" value="ECO:0007669"/>
    <property type="project" value="TreeGrafter"/>
</dbReference>
<feature type="compositionally biased region" description="Polar residues" evidence="9">
    <location>
        <begin position="80"/>
        <end position="89"/>
    </location>
</feature>
<keyword evidence="3 6" id="KW-0949">S-adenosyl-L-methionine</keyword>
<reference evidence="10 11" key="1">
    <citation type="journal article" date="2002" name="Nature">
        <title>Genome sequence of the plant pathogen Ralstonia solanacearum.</title>
        <authorList>
            <person name="Salanoubat M."/>
            <person name="Genin S."/>
            <person name="Artiguenave F."/>
            <person name="Gouzy J."/>
            <person name="Mangenot S."/>
            <person name="Arlat M."/>
            <person name="Billault A."/>
            <person name="Brottier P."/>
            <person name="Camus J.C."/>
            <person name="Cattolico L."/>
            <person name="Chandler M."/>
            <person name="Choisne N."/>
            <person name="Claudel-Renard C."/>
            <person name="Cunnac S."/>
            <person name="Demange N."/>
            <person name="Gaspin C."/>
            <person name="Lavie M."/>
            <person name="Moisan A."/>
            <person name="Robert C."/>
            <person name="Saurin W."/>
            <person name="Schiex T."/>
            <person name="Siguier P."/>
            <person name="Thebault P."/>
            <person name="Whalen M."/>
            <person name="Wincker P."/>
            <person name="Levy M."/>
            <person name="Weissenbach J."/>
            <person name="Boucher C.A."/>
        </authorList>
    </citation>
    <scope>NUCLEOTIDE SEQUENCE [LARGE SCALE GENOMIC DNA]</scope>
    <source>
        <strain evidence="11">ATCC BAA-1114 / GMI1000</strain>
    </source>
</reference>
<evidence type="ECO:0000256" key="5">
    <source>
        <dbReference type="ARBA" id="ARBA00047422"/>
    </source>
</evidence>
<sequence length="364" mass="40946">MLLSLFCGAGGLDKGFEQAGFEVGLAFDIRPDSIESYNRNRRAPIRGYCRDIRDIKPKALDELFGETFRPSGIIGGPPCQSFSRANKSQSNDDPRHELPFVYADLIRTLNKRSPVPFFVFENVVGLTEEPHNEKFVELKKRLGKIGFSVQEAILNAANYSVPQNRERLIMVGFNRDLYPDLTWLPPGPKNARLTVREAIGALPEPTYFQRNLTNKDIPHHPNHWCMQPKSAKFTQPGALVEGQRSHRSFKTLTWNEPSITVAYGHREVHVHPNCHRRLSVYEAMLLQGFPTEYVLYGNLSSQITQISEAVPPPLAYAVAMSIQEQLNLVNATRHVEMAAQCRLNLTARQLAAVAVPTTLSANSR</sequence>
<evidence type="ECO:0000256" key="7">
    <source>
        <dbReference type="RuleBase" id="RU000416"/>
    </source>
</evidence>
<dbReference type="GO" id="GO:0032259">
    <property type="term" value="P:methylation"/>
    <property type="evidence" value="ECO:0007669"/>
    <property type="project" value="UniProtKB-KW"/>
</dbReference>
<evidence type="ECO:0000256" key="2">
    <source>
        <dbReference type="ARBA" id="ARBA00022679"/>
    </source>
</evidence>
<accession>Q8XTV8</accession>